<sequence>MESGVVQPSTPLRNYANLLKSKSGIDGNCKLSNEIEPIPIKKPHFINGVPQVIRTEEEVDRMNVIEGLQYAVIGNFHMDGLI</sequence>
<keyword evidence="2" id="KW-1185">Reference proteome</keyword>
<comment type="caution">
    <text evidence="1">The sequence shown here is derived from an EMBL/GenBank/DDBJ whole genome shotgun (WGS) entry which is preliminary data.</text>
</comment>
<reference evidence="2" key="2">
    <citation type="journal article" date="2017" name="J. Anim. Genet.">
        <title>Multiple reference genome sequences of hot pepper reveal the massive evolution of plant disease resistance genes by retroduplication.</title>
        <authorList>
            <person name="Kim S."/>
            <person name="Park J."/>
            <person name="Yeom S.-I."/>
            <person name="Kim Y.-M."/>
            <person name="Seo E."/>
            <person name="Kim K.-T."/>
            <person name="Kim M.-S."/>
            <person name="Lee J.M."/>
            <person name="Cheong K."/>
            <person name="Shin H.-S."/>
            <person name="Kim S.-B."/>
            <person name="Han K."/>
            <person name="Lee J."/>
            <person name="Park M."/>
            <person name="Lee H.-A."/>
            <person name="Lee H.-Y."/>
            <person name="Lee Y."/>
            <person name="Oh S."/>
            <person name="Lee J.H."/>
            <person name="Choi E."/>
            <person name="Choi E."/>
            <person name="Lee S.E."/>
            <person name="Jeon J."/>
            <person name="Kim H."/>
            <person name="Choi G."/>
            <person name="Song H."/>
            <person name="Lee J."/>
            <person name="Lee S.-C."/>
            <person name="Kwon J.-K."/>
            <person name="Lee H.-Y."/>
            <person name="Koo N."/>
            <person name="Hong Y."/>
            <person name="Kim R.W."/>
            <person name="Kang W.-H."/>
            <person name="Huh J.H."/>
            <person name="Kang B.-C."/>
            <person name="Yang T.-J."/>
            <person name="Lee Y.-H."/>
            <person name="Bennetzen J.L."/>
            <person name="Choi D."/>
        </authorList>
    </citation>
    <scope>NUCLEOTIDE SEQUENCE [LARGE SCALE GENOMIC DNA]</scope>
    <source>
        <strain evidence="2">cv. PBC81</strain>
    </source>
</reference>
<dbReference type="OrthoDB" id="1305396at2759"/>
<reference evidence="1 2" key="1">
    <citation type="journal article" date="2017" name="Genome Biol.">
        <title>New reference genome sequences of hot pepper reveal the massive evolution of plant disease-resistance genes by retroduplication.</title>
        <authorList>
            <person name="Kim S."/>
            <person name="Park J."/>
            <person name="Yeom S.I."/>
            <person name="Kim Y.M."/>
            <person name="Seo E."/>
            <person name="Kim K.T."/>
            <person name="Kim M.S."/>
            <person name="Lee J.M."/>
            <person name="Cheong K."/>
            <person name="Shin H.S."/>
            <person name="Kim S.B."/>
            <person name="Han K."/>
            <person name="Lee J."/>
            <person name="Park M."/>
            <person name="Lee H.A."/>
            <person name="Lee H.Y."/>
            <person name="Lee Y."/>
            <person name="Oh S."/>
            <person name="Lee J.H."/>
            <person name="Choi E."/>
            <person name="Choi E."/>
            <person name="Lee S.E."/>
            <person name="Jeon J."/>
            <person name="Kim H."/>
            <person name="Choi G."/>
            <person name="Song H."/>
            <person name="Lee J."/>
            <person name="Lee S.C."/>
            <person name="Kwon J.K."/>
            <person name="Lee H.Y."/>
            <person name="Koo N."/>
            <person name="Hong Y."/>
            <person name="Kim R.W."/>
            <person name="Kang W.H."/>
            <person name="Huh J.H."/>
            <person name="Kang B.C."/>
            <person name="Yang T.J."/>
            <person name="Lee Y.H."/>
            <person name="Bennetzen J.L."/>
            <person name="Choi D."/>
        </authorList>
    </citation>
    <scope>NUCLEOTIDE SEQUENCE [LARGE SCALE GENOMIC DNA]</scope>
    <source>
        <strain evidence="2">cv. PBC81</strain>
    </source>
</reference>
<dbReference type="Proteomes" id="UP000224567">
    <property type="component" value="Unassembled WGS sequence"/>
</dbReference>
<gene>
    <name evidence="1" type="ORF">CQW23_29006</name>
</gene>
<evidence type="ECO:0000313" key="2">
    <source>
        <dbReference type="Proteomes" id="UP000224567"/>
    </source>
</evidence>
<accession>A0A2G2VI90</accession>
<name>A0A2G2VI90_CAPBA</name>
<evidence type="ECO:0000313" key="1">
    <source>
        <dbReference type="EMBL" id="PHT32669.1"/>
    </source>
</evidence>
<protein>
    <submittedName>
        <fullName evidence="1">Uncharacterized protein</fullName>
    </submittedName>
</protein>
<dbReference type="EMBL" id="MLFT02000012">
    <property type="protein sequence ID" value="PHT32669.1"/>
    <property type="molecule type" value="Genomic_DNA"/>
</dbReference>
<organism evidence="1 2">
    <name type="scientific">Capsicum baccatum</name>
    <name type="common">Peruvian pepper</name>
    <dbReference type="NCBI Taxonomy" id="33114"/>
    <lineage>
        <taxon>Eukaryota</taxon>
        <taxon>Viridiplantae</taxon>
        <taxon>Streptophyta</taxon>
        <taxon>Embryophyta</taxon>
        <taxon>Tracheophyta</taxon>
        <taxon>Spermatophyta</taxon>
        <taxon>Magnoliopsida</taxon>
        <taxon>eudicotyledons</taxon>
        <taxon>Gunneridae</taxon>
        <taxon>Pentapetalae</taxon>
        <taxon>asterids</taxon>
        <taxon>lamiids</taxon>
        <taxon>Solanales</taxon>
        <taxon>Solanaceae</taxon>
        <taxon>Solanoideae</taxon>
        <taxon>Capsiceae</taxon>
        <taxon>Capsicum</taxon>
    </lineage>
</organism>
<dbReference type="AlphaFoldDB" id="A0A2G2VI90"/>
<proteinExistence type="predicted"/>